<name>A0A160PRT8_9CORY</name>
<dbReference type="AlphaFoldDB" id="A0A160PRT8"/>
<evidence type="ECO:0000256" key="1">
    <source>
        <dbReference type="SAM" id="Phobius"/>
    </source>
</evidence>
<dbReference type="Proteomes" id="UP000218244">
    <property type="component" value="Chromosome"/>
</dbReference>
<evidence type="ECO:0000313" key="2">
    <source>
        <dbReference type="EMBL" id="BAU96829.1"/>
    </source>
</evidence>
<organism evidence="2 3">
    <name type="scientific">Corynebacterium suranareeae</name>
    <dbReference type="NCBI Taxonomy" id="2506452"/>
    <lineage>
        <taxon>Bacteria</taxon>
        <taxon>Bacillati</taxon>
        <taxon>Actinomycetota</taxon>
        <taxon>Actinomycetes</taxon>
        <taxon>Mycobacteriales</taxon>
        <taxon>Corynebacteriaceae</taxon>
        <taxon>Corynebacterium</taxon>
    </lineage>
</organism>
<sequence length="408" mass="44899">MMNFNLAIGLISILSLGGIWGVFVVFLLLSGVEVNGFGWPNESLSPSQILDTARATGTISALFGGIFAMLYSYRKQRISEAESLRSDASSLAERYRAACEQIGSENASVQLAGIYALSWLADEWVGHRQQCVDVLCAYLRLTGSANNMTSEVPVRTVLNLIESHTSVLNPEFTSWSDLTIDLTGASLPDFSWNQVKIQKLILDRAEFEEEVNLIFEFDNSSVSIRDVTIAANLFIASTGKGRISLMRSGVMAGAEVQISPSLETQLNCMAVRIEDDCLIRINLGASGTEGQIDFSHAHIIGRLSFFGDGREYETGTILLQDAITSGKGLVGFQKDLFFEADEGFYYVPVSSPDGTSYSKFRKITDRRRSVFRPDSQYLKNCKLATFEVSSIEPVPKWHGAELEPKSNA</sequence>
<proteinExistence type="predicted"/>
<dbReference type="RefSeq" id="WP_096457904.1">
    <property type="nucleotide sequence ID" value="NZ_AP017369.1"/>
</dbReference>
<reference evidence="2 3" key="1">
    <citation type="submission" date="2016-02" db="EMBL/GenBank/DDBJ databases">
        <title>Corynebacterium glutamicum N24 whole genome sequencing project.</title>
        <authorList>
            <person name="Matsutani M."/>
            <person name="Nangtapong N."/>
            <person name="Yakushi T."/>
            <person name="Matsushita K."/>
        </authorList>
    </citation>
    <scope>NUCLEOTIDE SEQUENCE [LARGE SCALE GENOMIC DNA]</scope>
    <source>
        <strain evidence="2 3">N24</strain>
    </source>
</reference>
<keyword evidence="1" id="KW-0472">Membrane</keyword>
<protein>
    <recommendedName>
        <fullName evidence="4">Pentapeptide repeat-containing protein</fullName>
    </recommendedName>
</protein>
<keyword evidence="3" id="KW-1185">Reference proteome</keyword>
<gene>
    <name evidence="2" type="ORF">N24_2567</name>
</gene>
<evidence type="ECO:0000313" key="3">
    <source>
        <dbReference type="Proteomes" id="UP000218244"/>
    </source>
</evidence>
<dbReference type="EMBL" id="AP017369">
    <property type="protein sequence ID" value="BAU96829.1"/>
    <property type="molecule type" value="Genomic_DNA"/>
</dbReference>
<dbReference type="KEGG" id="csur:N24_2567"/>
<feature type="transmembrane region" description="Helical" evidence="1">
    <location>
        <begin position="52"/>
        <end position="73"/>
    </location>
</feature>
<evidence type="ECO:0008006" key="4">
    <source>
        <dbReference type="Google" id="ProtNLM"/>
    </source>
</evidence>
<keyword evidence="1" id="KW-1133">Transmembrane helix</keyword>
<accession>A0A160PRT8</accession>
<keyword evidence="1" id="KW-0812">Transmembrane</keyword>
<feature type="transmembrane region" description="Helical" evidence="1">
    <location>
        <begin position="7"/>
        <end position="32"/>
    </location>
</feature>